<protein>
    <submittedName>
        <fullName evidence="2">Uncharacterized protein</fullName>
    </submittedName>
</protein>
<dbReference type="InterPro" id="IPR051647">
    <property type="entry name" value="Mediator_comp_sub12"/>
</dbReference>
<dbReference type="EMBL" id="BPQB01000077">
    <property type="protein sequence ID" value="GJE97805.1"/>
    <property type="molecule type" value="Genomic_DNA"/>
</dbReference>
<evidence type="ECO:0000313" key="2">
    <source>
        <dbReference type="EMBL" id="GJE97805.1"/>
    </source>
</evidence>
<dbReference type="GO" id="GO:0016592">
    <property type="term" value="C:mediator complex"/>
    <property type="evidence" value="ECO:0007669"/>
    <property type="project" value="TreeGrafter"/>
</dbReference>
<gene>
    <name evidence="2" type="ORF">PsYK624_140270</name>
</gene>
<evidence type="ECO:0000313" key="3">
    <source>
        <dbReference type="Proteomes" id="UP000703269"/>
    </source>
</evidence>
<dbReference type="GO" id="GO:0045944">
    <property type="term" value="P:positive regulation of transcription by RNA polymerase II"/>
    <property type="evidence" value="ECO:0007669"/>
    <property type="project" value="TreeGrafter"/>
</dbReference>
<sequence>MRTSALLVFVLAAVSAPSYGAPLKATYCERNPDVCSRALIARQDDSEAFSLSGIFNVAKDAFKVGKAIFDGSSSSQQQQPQQPQQRDFVDFEELFARADFEELLARADADPSEALALGSILKGAASFAPTIIGAIGHLFHSDSGNSTQSRREFEELLARADADPSEALALGSILKGAASFAPTIIGAIGDLFHSNSGNSTQSRRDFEELVFRADINEESGAFNWVPIAEGATKVLPWVTEKLQGYVDSHSGTQLAPTTRDLVEILARADPDDESGAFNWVPIAQGATKVLPWVTQHLQSYVDSHQNQPSAREFIEILDRAADDDEQASGAFSIKPLWNILKSAAGSLLGGGSSDQSQQQQQQQQRREFVDLLARAADDDSGAFGLSTLWDAAKAGFKVVTGLVDGSSNQQQQQQQQSRAFVEAVARAAQDESGAFSLGIGSKIITGDFYDGGASTPQQQQRREFIELLARAAVEGDESGAFSFAPIWKAIKGIGGTLLGGDSSSTPQQQQQQRRELITLLARAAVDGDESGAFSFGTLWNAIKGIGGALLGGGSSSTPQQQQQRRELLGFFAREFADLD</sequence>
<dbReference type="PANTHER" id="PTHR46007:SF12">
    <property type="entry name" value="C2H2-TYPE DOMAIN-CONTAINING PROTEIN-RELATED"/>
    <property type="match status" value="1"/>
</dbReference>
<dbReference type="PANTHER" id="PTHR46007">
    <property type="entry name" value="MEDIATOR OF RNA POLYMERASE II TRANSCRIPTION SUBUNIT 12"/>
    <property type="match status" value="1"/>
</dbReference>
<dbReference type="Proteomes" id="UP000703269">
    <property type="component" value="Unassembled WGS sequence"/>
</dbReference>
<keyword evidence="1" id="KW-0732">Signal</keyword>
<evidence type="ECO:0000256" key="1">
    <source>
        <dbReference type="SAM" id="SignalP"/>
    </source>
</evidence>
<keyword evidence="3" id="KW-1185">Reference proteome</keyword>
<feature type="chain" id="PRO_5040348513" evidence="1">
    <location>
        <begin position="21"/>
        <end position="579"/>
    </location>
</feature>
<dbReference type="OrthoDB" id="2804138at2759"/>
<accession>A0A9P3GM03</accession>
<comment type="caution">
    <text evidence="2">The sequence shown here is derived from an EMBL/GenBank/DDBJ whole genome shotgun (WGS) entry which is preliminary data.</text>
</comment>
<reference evidence="2 3" key="1">
    <citation type="submission" date="2021-08" db="EMBL/GenBank/DDBJ databases">
        <title>Draft Genome Sequence of Phanerochaete sordida strain YK-624.</title>
        <authorList>
            <person name="Mori T."/>
            <person name="Dohra H."/>
            <person name="Suzuki T."/>
            <person name="Kawagishi H."/>
            <person name="Hirai H."/>
        </authorList>
    </citation>
    <scope>NUCLEOTIDE SEQUENCE [LARGE SCALE GENOMIC DNA]</scope>
    <source>
        <strain evidence="2 3">YK-624</strain>
    </source>
</reference>
<dbReference type="GO" id="GO:0003713">
    <property type="term" value="F:transcription coactivator activity"/>
    <property type="evidence" value="ECO:0007669"/>
    <property type="project" value="TreeGrafter"/>
</dbReference>
<name>A0A9P3GM03_9APHY</name>
<organism evidence="2 3">
    <name type="scientific">Phanerochaete sordida</name>
    <dbReference type="NCBI Taxonomy" id="48140"/>
    <lineage>
        <taxon>Eukaryota</taxon>
        <taxon>Fungi</taxon>
        <taxon>Dikarya</taxon>
        <taxon>Basidiomycota</taxon>
        <taxon>Agaricomycotina</taxon>
        <taxon>Agaricomycetes</taxon>
        <taxon>Polyporales</taxon>
        <taxon>Phanerochaetaceae</taxon>
        <taxon>Phanerochaete</taxon>
    </lineage>
</organism>
<dbReference type="AlphaFoldDB" id="A0A9P3GM03"/>
<feature type="signal peptide" evidence="1">
    <location>
        <begin position="1"/>
        <end position="20"/>
    </location>
</feature>
<proteinExistence type="predicted"/>